<protein>
    <recommendedName>
        <fullName evidence="6">Ribosomal RNA small subunit methyltransferase I</fullName>
        <ecNumber evidence="6">2.1.1.198</ecNumber>
    </recommendedName>
    <alternativeName>
        <fullName evidence="6">16S rRNA 2'-O-ribose C1402 methyltransferase</fullName>
    </alternativeName>
    <alternativeName>
        <fullName evidence="6">rRNA (cytidine-2'-O-)-methyltransferase RsmI</fullName>
    </alternativeName>
</protein>
<dbReference type="InterPro" id="IPR014776">
    <property type="entry name" value="4pyrrole_Mease_sub2"/>
</dbReference>
<dbReference type="FunFam" id="3.40.1010.10:FF:000007">
    <property type="entry name" value="Ribosomal RNA small subunit methyltransferase I"/>
    <property type="match status" value="1"/>
</dbReference>
<evidence type="ECO:0000256" key="2">
    <source>
        <dbReference type="ARBA" id="ARBA00022552"/>
    </source>
</evidence>
<comment type="catalytic activity">
    <reaction evidence="6">
        <text>cytidine(1402) in 16S rRNA + S-adenosyl-L-methionine = 2'-O-methylcytidine(1402) in 16S rRNA + S-adenosyl-L-homocysteine + H(+)</text>
        <dbReference type="Rhea" id="RHEA:42924"/>
        <dbReference type="Rhea" id="RHEA-COMP:10285"/>
        <dbReference type="Rhea" id="RHEA-COMP:10286"/>
        <dbReference type="ChEBI" id="CHEBI:15378"/>
        <dbReference type="ChEBI" id="CHEBI:57856"/>
        <dbReference type="ChEBI" id="CHEBI:59789"/>
        <dbReference type="ChEBI" id="CHEBI:74495"/>
        <dbReference type="ChEBI" id="CHEBI:82748"/>
        <dbReference type="EC" id="2.1.1.198"/>
    </reaction>
</comment>
<dbReference type="SUPFAM" id="SSF53790">
    <property type="entry name" value="Tetrapyrrole methylase"/>
    <property type="match status" value="1"/>
</dbReference>
<keyword evidence="1 6" id="KW-0963">Cytoplasm</keyword>
<comment type="function">
    <text evidence="6">Catalyzes the 2'-O-methylation of the ribose of cytidine 1402 (C1402) in 16S rRNA.</text>
</comment>
<organism evidence="9 10">
    <name type="scientific">Cupriavidus basilensis OR16</name>
    <dbReference type="NCBI Taxonomy" id="1127483"/>
    <lineage>
        <taxon>Bacteria</taxon>
        <taxon>Pseudomonadati</taxon>
        <taxon>Pseudomonadota</taxon>
        <taxon>Betaproteobacteria</taxon>
        <taxon>Burkholderiales</taxon>
        <taxon>Burkholderiaceae</taxon>
        <taxon>Cupriavidus</taxon>
    </lineage>
</organism>
<reference evidence="9 10" key="1">
    <citation type="journal article" date="2012" name="J. Bacteriol.">
        <title>De Novo Genome Project of Cupriavidus basilensis OR16.</title>
        <authorList>
            <person name="Cserhati M."/>
            <person name="Kriszt B."/>
            <person name="Szoboszlay S."/>
            <person name="Toth A."/>
            <person name="Szabo I."/>
            <person name="Tancsics A."/>
            <person name="Nagy I."/>
            <person name="Horvath B."/>
            <person name="Nagy I."/>
            <person name="Kukolya J."/>
        </authorList>
    </citation>
    <scope>NUCLEOTIDE SEQUENCE [LARGE SCALE GENOMIC DNA]</scope>
    <source>
        <strain evidence="9 10">OR16</strain>
    </source>
</reference>
<feature type="region of interest" description="Disordered" evidence="7">
    <location>
        <begin position="369"/>
        <end position="406"/>
    </location>
</feature>
<feature type="compositionally biased region" description="Basic residues" evidence="7">
    <location>
        <begin position="369"/>
        <end position="381"/>
    </location>
</feature>
<dbReference type="InterPro" id="IPR018063">
    <property type="entry name" value="SAM_MeTrfase_RsmI_CS"/>
</dbReference>
<evidence type="ECO:0000256" key="3">
    <source>
        <dbReference type="ARBA" id="ARBA00022603"/>
    </source>
</evidence>
<dbReference type="EMBL" id="AHJE01000017">
    <property type="protein sequence ID" value="EHP43647.1"/>
    <property type="molecule type" value="Genomic_DNA"/>
</dbReference>
<accession>H1S1S2</accession>
<dbReference type="Gene3D" id="3.30.950.10">
    <property type="entry name" value="Methyltransferase, Cobalt-precorrin-4 Transmethylase, Domain 2"/>
    <property type="match status" value="1"/>
</dbReference>
<dbReference type="Gene3D" id="3.40.1010.10">
    <property type="entry name" value="Cobalt-precorrin-4 Transmethylase, Domain 1"/>
    <property type="match status" value="1"/>
</dbReference>
<evidence type="ECO:0000313" key="10">
    <source>
        <dbReference type="Proteomes" id="UP000005808"/>
    </source>
</evidence>
<evidence type="ECO:0000313" key="9">
    <source>
        <dbReference type="EMBL" id="EHP43647.1"/>
    </source>
</evidence>
<comment type="similarity">
    <text evidence="6">Belongs to the methyltransferase superfamily. RsmI family.</text>
</comment>
<evidence type="ECO:0000256" key="5">
    <source>
        <dbReference type="ARBA" id="ARBA00022691"/>
    </source>
</evidence>
<keyword evidence="2 6" id="KW-0698">rRNA processing</keyword>
<dbReference type="NCBIfam" id="TIGR00096">
    <property type="entry name" value="16S rRNA (cytidine(1402)-2'-O)-methyltransferase"/>
    <property type="match status" value="1"/>
</dbReference>
<dbReference type="InterPro" id="IPR014777">
    <property type="entry name" value="4pyrrole_Mease_sub1"/>
</dbReference>
<dbReference type="CDD" id="cd11648">
    <property type="entry name" value="RsmI"/>
    <property type="match status" value="1"/>
</dbReference>
<dbReference type="PANTHER" id="PTHR46111">
    <property type="entry name" value="RIBOSOMAL RNA SMALL SUBUNIT METHYLTRANSFERASE I"/>
    <property type="match status" value="1"/>
</dbReference>
<keyword evidence="4 6" id="KW-0808">Transferase</keyword>
<dbReference type="GO" id="GO:0070677">
    <property type="term" value="F:rRNA (cytosine-2'-O-)-methyltransferase activity"/>
    <property type="evidence" value="ECO:0007669"/>
    <property type="project" value="UniProtKB-UniRule"/>
</dbReference>
<dbReference type="EC" id="2.1.1.198" evidence="6"/>
<gene>
    <name evidence="6" type="primary">rsmI</name>
    <name evidence="9" type="ORF">OR16_08086</name>
</gene>
<evidence type="ECO:0000256" key="1">
    <source>
        <dbReference type="ARBA" id="ARBA00022490"/>
    </source>
</evidence>
<keyword evidence="5 6" id="KW-0949">S-adenosyl-L-methionine</keyword>
<evidence type="ECO:0000256" key="7">
    <source>
        <dbReference type="SAM" id="MobiDB-lite"/>
    </source>
</evidence>
<evidence type="ECO:0000256" key="4">
    <source>
        <dbReference type="ARBA" id="ARBA00022679"/>
    </source>
</evidence>
<feature type="region of interest" description="Disordered" evidence="7">
    <location>
        <begin position="274"/>
        <end position="333"/>
    </location>
</feature>
<dbReference type="GO" id="GO:0005737">
    <property type="term" value="C:cytoplasm"/>
    <property type="evidence" value="ECO:0007669"/>
    <property type="project" value="UniProtKB-SubCell"/>
</dbReference>
<dbReference type="PANTHER" id="PTHR46111:SF1">
    <property type="entry name" value="RIBOSOMAL RNA SMALL SUBUNIT METHYLTRANSFERASE I"/>
    <property type="match status" value="1"/>
</dbReference>
<evidence type="ECO:0000259" key="8">
    <source>
        <dbReference type="Pfam" id="PF00590"/>
    </source>
</evidence>
<feature type="compositionally biased region" description="Low complexity" evidence="7">
    <location>
        <begin position="382"/>
        <end position="393"/>
    </location>
</feature>
<dbReference type="InterPro" id="IPR008189">
    <property type="entry name" value="rRNA_ssu_MeTfrase_I"/>
</dbReference>
<feature type="compositionally biased region" description="Basic residues" evidence="7">
    <location>
        <begin position="298"/>
        <end position="326"/>
    </location>
</feature>
<sequence>MTDWISLAAGQSYPSGTLYVVATPIGNLADLSLRALHVLGLVDAVACEDTRNTGQLLTRVGLHRPLLAVHEHNEREAAERINARLAAGERVAYVSDAGTPGISDPGARLVEAARAAGHAVVPLPGPSATVAALSVAGAMLDSGDGRFTFAGFLPPKARARADAIAALATLDHAWVVYEAPHRIADTLAALAAALPAGRRLLIGRELTKLFEEIKVLPVSEAPAWLAADPSRAKGEFVLVVEGASPAAADAGLPDARAQQVLGLLLAELPAKRGRQAGRRHHRRADGCAVSAGAGAARRGWRGRPSHGVSRRRGRRGRRWRSRRRGPGRAAWSAPRLSGSCAWWPPACAPCGPCAPAWRDCRPSRYRWRHRRRHRPHRRRLARAAAPAPLPRSATGAGFQPAWSRVR</sequence>
<comment type="caution">
    <text evidence="9">The sequence shown here is derived from an EMBL/GenBank/DDBJ whole genome shotgun (WGS) entry which is preliminary data.</text>
</comment>
<name>H1S1S2_9BURK</name>
<dbReference type="InterPro" id="IPR000878">
    <property type="entry name" value="4pyrrol_Mease"/>
</dbReference>
<keyword evidence="3 6" id="KW-0489">Methyltransferase</keyword>
<dbReference type="Pfam" id="PF00590">
    <property type="entry name" value="TP_methylase"/>
    <property type="match status" value="1"/>
</dbReference>
<evidence type="ECO:0000256" key="6">
    <source>
        <dbReference type="HAMAP-Rule" id="MF_01877"/>
    </source>
</evidence>
<dbReference type="HAMAP" id="MF_01877">
    <property type="entry name" value="16SrRNA_methyltr_I"/>
    <property type="match status" value="1"/>
</dbReference>
<dbReference type="PROSITE" id="PS01296">
    <property type="entry name" value="RSMI"/>
    <property type="match status" value="1"/>
</dbReference>
<feature type="domain" description="Tetrapyrrole methylase" evidence="8">
    <location>
        <begin position="17"/>
        <end position="221"/>
    </location>
</feature>
<feature type="compositionally biased region" description="Basic residues" evidence="7">
    <location>
        <begin position="274"/>
        <end position="283"/>
    </location>
</feature>
<dbReference type="PATRIC" id="fig|1127483.3.peg.1626"/>
<dbReference type="InterPro" id="IPR035996">
    <property type="entry name" value="4pyrrol_Methylase_sf"/>
</dbReference>
<dbReference type="Proteomes" id="UP000005808">
    <property type="component" value="Unassembled WGS sequence"/>
</dbReference>
<proteinExistence type="inferred from homology"/>
<dbReference type="AlphaFoldDB" id="H1S1S2"/>
<comment type="subcellular location">
    <subcellularLocation>
        <location evidence="6">Cytoplasm</location>
    </subcellularLocation>
</comment>